<evidence type="ECO:0000256" key="1">
    <source>
        <dbReference type="ARBA" id="ARBA00004651"/>
    </source>
</evidence>
<dbReference type="InterPro" id="IPR002668">
    <property type="entry name" value="CNT_N_dom"/>
</dbReference>
<feature type="transmembrane region" description="Helical" evidence="7">
    <location>
        <begin position="538"/>
        <end position="560"/>
    </location>
</feature>
<evidence type="ECO:0000256" key="4">
    <source>
        <dbReference type="ARBA" id="ARBA00022692"/>
    </source>
</evidence>
<evidence type="ECO:0000259" key="10">
    <source>
        <dbReference type="Pfam" id="PF07670"/>
    </source>
</evidence>
<proteinExistence type="inferred from homology"/>
<feature type="domain" description="Nucleoside transporter/FeoB GTPase Gate" evidence="10">
    <location>
        <begin position="246"/>
        <end position="343"/>
    </location>
</feature>
<dbReference type="Pfam" id="PF01773">
    <property type="entry name" value="Nucleos_tra2_N"/>
    <property type="match status" value="1"/>
</dbReference>
<evidence type="ECO:0000256" key="2">
    <source>
        <dbReference type="ARBA" id="ARBA00009033"/>
    </source>
</evidence>
<dbReference type="InterPro" id="IPR011657">
    <property type="entry name" value="CNT_C_dom"/>
</dbReference>
<keyword evidence="4 7" id="KW-0812">Transmembrane</keyword>
<dbReference type="PANTHER" id="PTHR10590">
    <property type="entry name" value="SODIUM/NUCLEOSIDE COTRANSPORTER"/>
    <property type="match status" value="1"/>
</dbReference>
<reference evidence="11 12" key="1">
    <citation type="submission" date="2022-12" db="EMBL/GenBank/DDBJ databases">
        <title>Chromosome-level genome of Tegillarca granosa.</title>
        <authorList>
            <person name="Kim J."/>
        </authorList>
    </citation>
    <scope>NUCLEOTIDE SEQUENCE [LARGE SCALE GENOMIC DNA]</scope>
    <source>
        <strain evidence="11">Teg-2019</strain>
        <tissue evidence="11">Adductor muscle</tissue>
    </source>
</reference>
<evidence type="ECO:0000313" key="12">
    <source>
        <dbReference type="Proteomes" id="UP001217089"/>
    </source>
</evidence>
<comment type="subcellular location">
    <subcellularLocation>
        <location evidence="1">Cell membrane</location>
        <topology evidence="1">Multi-pass membrane protein</topology>
    </subcellularLocation>
</comment>
<sequence length="592" mass="64899">MEGTFKRKSDVYIVAVDLPYHDQERTDRNEDNSEFNVEKTESHDVTCVQKGKELLKLHVTNVCLILICLGYCVYLGFALYIDPIGAILVTLIGALFFLYLVLRFTNLNISDLSKRKGIRNCCGSVSVKSRIIIKRIITVILVLGLITFILYDTWDKWEKLTPLGGLAIFLFILFITSKSPRKVKWMTVIWGILLQFLMGIIILRWPPGYAACKFVGDQVAIFLLYTDAGSKFVFGETTYLYHVVIFKILPVVVYFSAIVSILYYLGIMQMVIKAIAKVFEVVLETTAIESFATSAQIFVGAVETSVTLKPFLNDITRSELHAVLTSGFATVAGTVIAAYIEFGVPPEHVISASFMSAPAALAVSKLGWPEEEKSKNLTGDDIQLDVGNESNIMEAASAGATTAVKLVAFVVVNLIAFIAILAFIDAVISYYGSRVGHPEVNFEFLCSYIFMPLAVVMGVPWEDCGKVASLIGKKLIINEFLSFADLGAMTKSGELQGRSVVIATYILCGFGSIAAVGINLGSYTAAEPRRRRDYAKGMLRALIAGNIACFMTACIAGLLYQDVPVSLSTNTTTPFNQSLANFTSSTTQTTII</sequence>
<evidence type="ECO:0000259" key="8">
    <source>
        <dbReference type="Pfam" id="PF01773"/>
    </source>
</evidence>
<feature type="transmembrane region" description="Helical" evidence="7">
    <location>
        <begin position="502"/>
        <end position="526"/>
    </location>
</feature>
<organism evidence="11 12">
    <name type="scientific">Tegillarca granosa</name>
    <name type="common">Malaysian cockle</name>
    <name type="synonym">Anadara granosa</name>
    <dbReference type="NCBI Taxonomy" id="220873"/>
    <lineage>
        <taxon>Eukaryota</taxon>
        <taxon>Metazoa</taxon>
        <taxon>Spiralia</taxon>
        <taxon>Lophotrochozoa</taxon>
        <taxon>Mollusca</taxon>
        <taxon>Bivalvia</taxon>
        <taxon>Autobranchia</taxon>
        <taxon>Pteriomorphia</taxon>
        <taxon>Arcoida</taxon>
        <taxon>Arcoidea</taxon>
        <taxon>Arcidae</taxon>
        <taxon>Tegillarca</taxon>
    </lineage>
</organism>
<accession>A0ABQ9F474</accession>
<feature type="transmembrane region" description="Helical" evidence="7">
    <location>
        <begin position="239"/>
        <end position="265"/>
    </location>
</feature>
<feature type="domain" description="Concentrative nucleoside transporter N-terminal" evidence="8">
    <location>
        <begin position="165"/>
        <end position="236"/>
    </location>
</feature>
<dbReference type="Proteomes" id="UP001217089">
    <property type="component" value="Unassembled WGS sequence"/>
</dbReference>
<dbReference type="Pfam" id="PF07662">
    <property type="entry name" value="Nucleos_tra2_C"/>
    <property type="match status" value="1"/>
</dbReference>
<evidence type="ECO:0000256" key="5">
    <source>
        <dbReference type="ARBA" id="ARBA00022989"/>
    </source>
</evidence>
<dbReference type="PANTHER" id="PTHR10590:SF4">
    <property type="entry name" value="SOLUTE CARRIER FAMILY 28 MEMBER 3"/>
    <property type="match status" value="1"/>
</dbReference>
<evidence type="ECO:0000256" key="7">
    <source>
        <dbReference type="SAM" id="Phobius"/>
    </source>
</evidence>
<dbReference type="Pfam" id="PF07670">
    <property type="entry name" value="Gate"/>
    <property type="match status" value="1"/>
</dbReference>
<keyword evidence="12" id="KW-1185">Reference proteome</keyword>
<dbReference type="InterPro" id="IPR011642">
    <property type="entry name" value="Gate_dom"/>
</dbReference>
<keyword evidence="5 7" id="KW-1133">Transmembrane helix</keyword>
<evidence type="ECO:0008006" key="13">
    <source>
        <dbReference type="Google" id="ProtNLM"/>
    </source>
</evidence>
<feature type="transmembrane region" description="Helical" evidence="7">
    <location>
        <begin position="87"/>
        <end position="109"/>
    </location>
</feature>
<dbReference type="InterPro" id="IPR008276">
    <property type="entry name" value="C_nuclsd_transpt"/>
</dbReference>
<comment type="caution">
    <text evidence="11">The sequence shown here is derived from an EMBL/GenBank/DDBJ whole genome shotgun (WGS) entry which is preliminary data.</text>
</comment>
<protein>
    <recommendedName>
        <fullName evidence="13">Sodium/nucleoside cotransporter</fullName>
    </recommendedName>
</protein>
<feature type="transmembrane region" description="Helical" evidence="7">
    <location>
        <begin position="136"/>
        <end position="154"/>
    </location>
</feature>
<evidence type="ECO:0000256" key="6">
    <source>
        <dbReference type="ARBA" id="ARBA00023136"/>
    </source>
</evidence>
<feature type="transmembrane region" description="Helical" evidence="7">
    <location>
        <begin position="59"/>
        <end position="81"/>
    </location>
</feature>
<evidence type="ECO:0000313" key="11">
    <source>
        <dbReference type="EMBL" id="KAJ8312149.1"/>
    </source>
</evidence>
<feature type="domain" description="Concentrative nucleoside transporter C-terminal" evidence="9">
    <location>
        <begin position="348"/>
        <end position="557"/>
    </location>
</feature>
<evidence type="ECO:0000259" key="9">
    <source>
        <dbReference type="Pfam" id="PF07662"/>
    </source>
</evidence>
<keyword evidence="6 7" id="KW-0472">Membrane</keyword>
<feature type="transmembrane region" description="Helical" evidence="7">
    <location>
        <begin position="320"/>
        <end position="340"/>
    </location>
</feature>
<feature type="transmembrane region" description="Helical" evidence="7">
    <location>
        <begin position="160"/>
        <end position="176"/>
    </location>
</feature>
<feature type="transmembrane region" description="Helical" evidence="7">
    <location>
        <begin position="406"/>
        <end position="428"/>
    </location>
</feature>
<comment type="similarity">
    <text evidence="2">Belongs to the concentrative nucleoside transporter (CNT) (TC 2.A.41) family.</text>
</comment>
<dbReference type="EMBL" id="JARBDR010000440">
    <property type="protein sequence ID" value="KAJ8312149.1"/>
    <property type="molecule type" value="Genomic_DNA"/>
</dbReference>
<gene>
    <name evidence="11" type="ORF">KUTeg_009522</name>
</gene>
<feature type="transmembrane region" description="Helical" evidence="7">
    <location>
        <begin position="188"/>
        <end position="205"/>
    </location>
</feature>
<feature type="transmembrane region" description="Helical" evidence="7">
    <location>
        <begin position="440"/>
        <end position="461"/>
    </location>
</feature>
<evidence type="ECO:0000256" key="3">
    <source>
        <dbReference type="ARBA" id="ARBA00022475"/>
    </source>
</evidence>
<keyword evidence="3" id="KW-1003">Cell membrane</keyword>
<name>A0ABQ9F474_TEGGR</name>